<evidence type="ECO:0000259" key="1">
    <source>
        <dbReference type="PROSITE" id="PS51186"/>
    </source>
</evidence>
<dbReference type="InterPro" id="IPR000182">
    <property type="entry name" value="GNAT_dom"/>
</dbReference>
<dbReference type="InterPro" id="IPR051908">
    <property type="entry name" value="Ribosomal_N-acetyltransferase"/>
</dbReference>
<keyword evidence="3" id="KW-1185">Reference proteome</keyword>
<dbReference type="PROSITE" id="PS51186">
    <property type="entry name" value="GNAT"/>
    <property type="match status" value="1"/>
</dbReference>
<organism evidence="2 3">
    <name type="scientific">Streptomyces viridosporus T7A</name>
    <dbReference type="NCBI Taxonomy" id="665577"/>
    <lineage>
        <taxon>Bacteria</taxon>
        <taxon>Bacillati</taxon>
        <taxon>Actinomycetota</taxon>
        <taxon>Actinomycetes</taxon>
        <taxon>Kitasatosporales</taxon>
        <taxon>Streptomycetaceae</taxon>
        <taxon>Streptomyces</taxon>
    </lineage>
</organism>
<evidence type="ECO:0000313" key="2">
    <source>
        <dbReference type="EMBL" id="QEU87561.1"/>
    </source>
</evidence>
<dbReference type="InterPro" id="IPR016181">
    <property type="entry name" value="Acyl_CoA_acyltransferase"/>
</dbReference>
<name>A0ABX6AIK5_STRVD</name>
<proteinExistence type="predicted"/>
<reference evidence="2 3" key="1">
    <citation type="submission" date="2017-09" db="EMBL/GenBank/DDBJ databases">
        <authorList>
            <person name="Lee N."/>
            <person name="Cho B.-K."/>
        </authorList>
    </citation>
    <scope>NUCLEOTIDE SEQUENCE [LARGE SCALE GENOMIC DNA]</scope>
    <source>
        <strain evidence="2 3">ATCC 39115</strain>
    </source>
</reference>
<dbReference type="RefSeq" id="WP_016824761.1">
    <property type="nucleotide sequence ID" value="NZ_CP023700.1"/>
</dbReference>
<dbReference type="Proteomes" id="UP000327143">
    <property type="component" value="Chromosome"/>
</dbReference>
<dbReference type="Gene3D" id="3.40.630.30">
    <property type="match status" value="1"/>
</dbReference>
<dbReference type="EMBL" id="CP023700">
    <property type="protein sequence ID" value="QEU87561.1"/>
    <property type="molecule type" value="Genomic_DNA"/>
</dbReference>
<dbReference type="SUPFAM" id="SSF55729">
    <property type="entry name" value="Acyl-CoA N-acyltransferases (Nat)"/>
    <property type="match status" value="1"/>
</dbReference>
<gene>
    <name evidence="2" type="ORF">CP969_24925</name>
</gene>
<accession>A0ABX6AIK5</accession>
<evidence type="ECO:0000313" key="3">
    <source>
        <dbReference type="Proteomes" id="UP000327143"/>
    </source>
</evidence>
<protein>
    <submittedName>
        <fullName evidence="2">N-acetyltransferase</fullName>
    </submittedName>
</protein>
<dbReference type="PANTHER" id="PTHR43441">
    <property type="entry name" value="RIBOSOMAL-PROTEIN-SERINE ACETYLTRANSFERASE"/>
    <property type="match status" value="1"/>
</dbReference>
<dbReference type="PANTHER" id="PTHR43441:SF10">
    <property type="entry name" value="ACETYLTRANSFERASE"/>
    <property type="match status" value="1"/>
</dbReference>
<sequence length="189" mass="20257">MSAGTRVLPTRLTAGPLTLRPWAPEDAPALAELYRDEALRRWAAAPVHDEASAARWVAEQRRGWETGDRLAFAVEETRAPGADARPSGHVVLKRPAADPASAEVGYWTAAHARGRSVAPRALEALADWAFAAFAHEGLVRLELLHQVDNTASCRVAEKCGFALAGPLPAAPPAFPLDGHRRIRRTAPAG</sequence>
<feature type="domain" description="N-acetyltransferase" evidence="1">
    <location>
        <begin position="17"/>
        <end position="187"/>
    </location>
</feature>
<dbReference type="Pfam" id="PF13302">
    <property type="entry name" value="Acetyltransf_3"/>
    <property type="match status" value="1"/>
</dbReference>